<name>A0A4Z0ZCX3_9PEZI</name>
<dbReference type="AlphaFoldDB" id="A0A4Z0ZCX3"/>
<accession>A0A4Z0ZCX3</accession>
<evidence type="ECO:0000313" key="2">
    <source>
        <dbReference type="Proteomes" id="UP000297716"/>
    </source>
</evidence>
<dbReference type="EMBL" id="SKBN01000013">
    <property type="protein sequence ID" value="TGJ87456.1"/>
    <property type="molecule type" value="Genomic_DNA"/>
</dbReference>
<gene>
    <name evidence="1" type="ORF">E0Z10_g1281</name>
</gene>
<sequence length="199" mass="21646">MFTPDPSDVEDYRVAQAEGRLFWLGPLPAGESQEAVEEAIRRTPGCAGNVTVYWSSSGPKAPNRKHRGWCHILTQTWVAAMVVRDHLNNMRVTDRSATATTRKPQRPIAAFGRITRVGEVSANIQAEVQTLDQEHAAFIEEASLIAEDADALSEENLALVARATSFAKAASALSRRNADFAKRAAAFAEEAAAREGIDI</sequence>
<dbReference type="OrthoDB" id="4764557at2759"/>
<dbReference type="Proteomes" id="UP000297716">
    <property type="component" value="Unassembled WGS sequence"/>
</dbReference>
<keyword evidence="2" id="KW-1185">Reference proteome</keyword>
<protein>
    <submittedName>
        <fullName evidence="1">Uncharacterized protein</fullName>
    </submittedName>
</protein>
<proteinExistence type="predicted"/>
<reference evidence="1 2" key="1">
    <citation type="submission" date="2019-03" db="EMBL/GenBank/DDBJ databases">
        <title>Draft genome sequence of Xylaria hypoxylon DSM 108379, a ubiquitous saprotrophic-parasitic fungi on hardwood.</title>
        <authorList>
            <person name="Buettner E."/>
            <person name="Leonhardt S."/>
            <person name="Gebauer A.M."/>
            <person name="Liers C."/>
            <person name="Hofrichter M."/>
            <person name="Kellner H."/>
        </authorList>
    </citation>
    <scope>NUCLEOTIDE SEQUENCE [LARGE SCALE GENOMIC DNA]</scope>
    <source>
        <strain evidence="1 2">DSM 108379</strain>
    </source>
</reference>
<evidence type="ECO:0000313" key="1">
    <source>
        <dbReference type="EMBL" id="TGJ87456.1"/>
    </source>
</evidence>
<comment type="caution">
    <text evidence="1">The sequence shown here is derived from an EMBL/GenBank/DDBJ whole genome shotgun (WGS) entry which is preliminary data.</text>
</comment>
<organism evidence="1 2">
    <name type="scientific">Xylaria hypoxylon</name>
    <dbReference type="NCBI Taxonomy" id="37992"/>
    <lineage>
        <taxon>Eukaryota</taxon>
        <taxon>Fungi</taxon>
        <taxon>Dikarya</taxon>
        <taxon>Ascomycota</taxon>
        <taxon>Pezizomycotina</taxon>
        <taxon>Sordariomycetes</taxon>
        <taxon>Xylariomycetidae</taxon>
        <taxon>Xylariales</taxon>
        <taxon>Xylariaceae</taxon>
        <taxon>Xylaria</taxon>
    </lineage>
</organism>